<sequence>MGRRRLLAAVTAVVILVGGAAGAWWLTRRDTTTATRDPAPQVTGDGTQVGPDGGTVQVGDVEMQIPPGAVAYGSLITVLPVAAIGEHDGELFGQPVGVEHDQPLREPVTVRWKVPQLSPRQRAAAVLTRWDPDLRMWRVSDVRLSVDGDTLVASLRDFSFWDWAASASQWTGELLGKRVDAPACSGKPLPSWVRGVVDPDEDLSAAALRVCFEPDRDEIVTARVANNRTFTQRLQLKPDHAAWAWTWAGREEFGPKAVIYRTAHDVFDSDKSFLLPPLAEVAVGIGRPDSPGSVMQTGTGSVDAVTVLVDVTTYIFDQLPVGGSDNPLINAMLQALYECGGKELLNRPKADPETIVRAVVDAVGSCATDIVDPGSEFGARFEALEQQAIRAHPGTTAQLVARGDRLVHQLAQAYAVLKYADLLFYLSDQLADTLVGPLAFSVRGDGRPQQLGVWTPSCRDVNADSGRLYRNLALQDTFADENRELWQFDQWRPAARTAVKPLDACPDDYLAELAGFLPGDWGDPKAAGVVADEVWSLSGYPAVPVISRLRQLQLCEAACTVTGSVYFEHPSYGHSVLITTMPTEVGASEAFIAVIGANGNVRWRHRAGAWYRLAPAAPAIDGTGHLFINYDPGRYNGVIILGPSAQGFDTFDTLPPPGEYAQRFYSASLVDTDGDGRYEVDSALNDCDPDCAGGTSHHTIYRWTGKGYVAS</sequence>
<proteinExistence type="predicted"/>
<evidence type="ECO:0000313" key="2">
    <source>
        <dbReference type="EMBL" id="GIF84569.1"/>
    </source>
</evidence>
<keyword evidence="3" id="KW-1185">Reference proteome</keyword>
<accession>A0A8J3JLA0</accession>
<comment type="caution">
    <text evidence="2">The sequence shown here is derived from an EMBL/GenBank/DDBJ whole genome shotgun (WGS) entry which is preliminary data.</text>
</comment>
<dbReference type="AlphaFoldDB" id="A0A8J3JLA0"/>
<name>A0A8J3JLA0_9ACTN</name>
<organism evidence="2 3">
    <name type="scientific">Catellatospora bangladeshensis</name>
    <dbReference type="NCBI Taxonomy" id="310355"/>
    <lineage>
        <taxon>Bacteria</taxon>
        <taxon>Bacillati</taxon>
        <taxon>Actinomycetota</taxon>
        <taxon>Actinomycetes</taxon>
        <taxon>Micromonosporales</taxon>
        <taxon>Micromonosporaceae</taxon>
        <taxon>Catellatospora</taxon>
    </lineage>
</organism>
<dbReference type="RefSeq" id="WP_203753062.1">
    <property type="nucleotide sequence ID" value="NZ_BONF01000039.1"/>
</dbReference>
<reference evidence="2 3" key="1">
    <citation type="submission" date="2021-01" db="EMBL/GenBank/DDBJ databases">
        <title>Whole genome shotgun sequence of Catellatospora bangladeshensis NBRC 107357.</title>
        <authorList>
            <person name="Komaki H."/>
            <person name="Tamura T."/>
        </authorList>
    </citation>
    <scope>NUCLEOTIDE SEQUENCE [LARGE SCALE GENOMIC DNA]</scope>
    <source>
        <strain evidence="2 3">NBRC 107357</strain>
    </source>
</reference>
<dbReference type="Proteomes" id="UP000601223">
    <property type="component" value="Unassembled WGS sequence"/>
</dbReference>
<evidence type="ECO:0000256" key="1">
    <source>
        <dbReference type="SAM" id="MobiDB-lite"/>
    </source>
</evidence>
<feature type="region of interest" description="Disordered" evidence="1">
    <location>
        <begin position="32"/>
        <end position="54"/>
    </location>
</feature>
<gene>
    <name evidence="2" type="ORF">Cba03nite_59180</name>
</gene>
<dbReference type="EMBL" id="BONF01000039">
    <property type="protein sequence ID" value="GIF84569.1"/>
    <property type="molecule type" value="Genomic_DNA"/>
</dbReference>
<protein>
    <submittedName>
        <fullName evidence="2">Uncharacterized protein</fullName>
    </submittedName>
</protein>
<evidence type="ECO:0000313" key="3">
    <source>
        <dbReference type="Proteomes" id="UP000601223"/>
    </source>
</evidence>